<keyword evidence="2" id="KW-1185">Reference proteome</keyword>
<evidence type="ECO:0000313" key="2">
    <source>
        <dbReference type="Proteomes" id="UP000306509"/>
    </source>
</evidence>
<dbReference type="RefSeq" id="WP_161597307.1">
    <property type="nucleotide sequence ID" value="NZ_QGQD01000037.1"/>
</dbReference>
<dbReference type="Gene3D" id="2.30.110.10">
    <property type="entry name" value="Electron Transport, Fmn-binding Protein, Chain A"/>
    <property type="match status" value="1"/>
</dbReference>
<dbReference type="AlphaFoldDB" id="A0A4U8QAJ9"/>
<dbReference type="InterPro" id="IPR024747">
    <property type="entry name" value="Pyridox_Oxase-rel"/>
</dbReference>
<evidence type="ECO:0000313" key="1">
    <source>
        <dbReference type="EMBL" id="TLD01494.1"/>
    </source>
</evidence>
<dbReference type="InterPro" id="IPR012349">
    <property type="entry name" value="Split_barrel_FMN-bd"/>
</dbReference>
<organism evidence="1 2">
    <name type="scientific">Robinsoniella peoriensis</name>
    <dbReference type="NCBI Taxonomy" id="180332"/>
    <lineage>
        <taxon>Bacteria</taxon>
        <taxon>Bacillati</taxon>
        <taxon>Bacillota</taxon>
        <taxon>Clostridia</taxon>
        <taxon>Lachnospirales</taxon>
        <taxon>Lachnospiraceae</taxon>
        <taxon>Robinsoniella</taxon>
    </lineage>
</organism>
<comment type="caution">
    <text evidence="1">The sequence shown here is derived from an EMBL/GenBank/DDBJ whole genome shotgun (WGS) entry which is preliminary data.</text>
</comment>
<proteinExistence type="predicted"/>
<dbReference type="EMBL" id="QGQD01000037">
    <property type="protein sequence ID" value="TLD01494.1"/>
    <property type="molecule type" value="Genomic_DNA"/>
</dbReference>
<sequence length="154" mass="17464">MFKDLRRQDRVLSSEEAKAILKRGKFGVLSVIGENGYPYGVPVHYIMLENSLYFHCSSAGGHKVDALKNNPKICFTVIETEDGIKSQSVIFFGTANEVNEKRKMLLEKLVEKFVPEIAWENAKQGIPHALNNIFAFELNIEHLSGKWIDKPEGR</sequence>
<dbReference type="PANTHER" id="PTHR34071:SF2">
    <property type="entry name" value="FLAVIN-NUCLEOTIDE-BINDING PROTEIN"/>
    <property type="match status" value="1"/>
</dbReference>
<accession>A0A4U8QAJ9</accession>
<reference evidence="1 2" key="1">
    <citation type="journal article" date="2019" name="Anaerobe">
        <title>Detection of Robinsoniella peoriensis in multiple bone samples of a trauma patient.</title>
        <authorList>
            <person name="Schrottner P."/>
            <person name="Hartwich K."/>
            <person name="Bunk B."/>
            <person name="Schober I."/>
            <person name="Helbig S."/>
            <person name="Rudolph W.W."/>
            <person name="Gunzer F."/>
        </authorList>
    </citation>
    <scope>NUCLEOTIDE SEQUENCE [LARGE SCALE GENOMIC DNA]</scope>
    <source>
        <strain evidence="1 2">DSM 106044</strain>
    </source>
</reference>
<protein>
    <submittedName>
        <fullName evidence="1">Putative flavin-nucleotide-binding protein</fullName>
    </submittedName>
</protein>
<dbReference type="PANTHER" id="PTHR34071">
    <property type="entry name" value="5-NITROIMIDAZOLE ANTIBIOTICS RESISTANCE PROTEIN, NIMA-FAMILY-RELATED PROTEIN-RELATED"/>
    <property type="match status" value="1"/>
</dbReference>
<name>A0A4U8QAJ9_9FIRM</name>
<dbReference type="STRING" id="180332.GCA_000797495_03112"/>
<dbReference type="SUPFAM" id="SSF50475">
    <property type="entry name" value="FMN-binding split barrel"/>
    <property type="match status" value="1"/>
</dbReference>
<dbReference type="Proteomes" id="UP000306509">
    <property type="component" value="Unassembled WGS sequence"/>
</dbReference>
<gene>
    <name evidence="1" type="ORF">DSM106044_01639</name>
</gene>
<dbReference type="Pfam" id="PF12900">
    <property type="entry name" value="Pyridox_ox_2"/>
    <property type="match status" value="1"/>
</dbReference>